<feature type="domain" description="RNA polymerase sigma-70 region 2" evidence="6">
    <location>
        <begin position="39"/>
        <end position="103"/>
    </location>
</feature>
<feature type="domain" description="RNA polymerase sigma factor 70 region 4 type 2" evidence="7">
    <location>
        <begin position="144"/>
        <end position="189"/>
    </location>
</feature>
<dbReference type="InterPro" id="IPR013325">
    <property type="entry name" value="RNA_pol_sigma_r2"/>
</dbReference>
<dbReference type="InterPro" id="IPR013324">
    <property type="entry name" value="RNA_pol_sigma_r3/r4-like"/>
</dbReference>
<dbReference type="PANTHER" id="PTHR43133">
    <property type="entry name" value="RNA POLYMERASE ECF-TYPE SIGMA FACTO"/>
    <property type="match status" value="1"/>
</dbReference>
<name>A0ABT2ETX8_9BACT</name>
<comment type="similarity">
    <text evidence="1">Belongs to the sigma-70 factor family. ECF subfamily.</text>
</comment>
<evidence type="ECO:0000256" key="1">
    <source>
        <dbReference type="ARBA" id="ARBA00010641"/>
    </source>
</evidence>
<evidence type="ECO:0000313" key="9">
    <source>
        <dbReference type="Proteomes" id="UP001204798"/>
    </source>
</evidence>
<sequence length="200" mass="23365">MRCPHGARYAGKSDEQLMVEFYRCDAEAFDELWWCRYKNKMSRYVARKVPIRDVEDILQDAAIKVCETKHRPSARYDPHKGPLQSWLFRIVENAMRDRFRHSKHSESEILLSDLQAEIMEEGEEGEVPDPPEFAVAEINEEKIAIQDAVRRLSEPSRTIVQRKFWDDSTIGDIANDLGMSVATVHRKLEKDLERLKEMLS</sequence>
<gene>
    <name evidence="8" type="ORF">M2350_003764</name>
</gene>
<dbReference type="Proteomes" id="UP001204798">
    <property type="component" value="Unassembled WGS sequence"/>
</dbReference>
<evidence type="ECO:0000256" key="5">
    <source>
        <dbReference type="ARBA" id="ARBA00023163"/>
    </source>
</evidence>
<dbReference type="PANTHER" id="PTHR43133:SF8">
    <property type="entry name" value="RNA POLYMERASE SIGMA FACTOR HI_1459-RELATED"/>
    <property type="match status" value="1"/>
</dbReference>
<evidence type="ECO:0000259" key="7">
    <source>
        <dbReference type="Pfam" id="PF08281"/>
    </source>
</evidence>
<evidence type="ECO:0000256" key="3">
    <source>
        <dbReference type="ARBA" id="ARBA00023082"/>
    </source>
</evidence>
<keyword evidence="4" id="KW-0238">DNA-binding</keyword>
<dbReference type="SUPFAM" id="SSF88659">
    <property type="entry name" value="Sigma3 and sigma4 domains of RNA polymerase sigma factors"/>
    <property type="match status" value="1"/>
</dbReference>
<proteinExistence type="inferred from homology"/>
<evidence type="ECO:0000256" key="2">
    <source>
        <dbReference type="ARBA" id="ARBA00023015"/>
    </source>
</evidence>
<keyword evidence="5" id="KW-0804">Transcription</keyword>
<evidence type="ECO:0000256" key="4">
    <source>
        <dbReference type="ARBA" id="ARBA00023125"/>
    </source>
</evidence>
<dbReference type="RefSeq" id="WP_259102389.1">
    <property type="nucleotide sequence ID" value="NZ_CP130455.1"/>
</dbReference>
<protein>
    <submittedName>
        <fullName evidence="8">RNA polymerase sigma factor (Sigma-70 family)</fullName>
    </submittedName>
</protein>
<organism evidence="8 9">
    <name type="scientific">Candidatus Fervidibacter sacchari</name>
    <dbReference type="NCBI Taxonomy" id="1448929"/>
    <lineage>
        <taxon>Bacteria</taxon>
        <taxon>Candidatus Fervidibacterota</taxon>
        <taxon>Candidatus Fervidibacter</taxon>
    </lineage>
</organism>
<dbReference type="EMBL" id="JANUCP010000013">
    <property type="protein sequence ID" value="MCS3921315.1"/>
    <property type="molecule type" value="Genomic_DNA"/>
</dbReference>
<dbReference type="Gene3D" id="1.10.1740.10">
    <property type="match status" value="1"/>
</dbReference>
<comment type="caution">
    <text evidence="8">The sequence shown here is derived from an EMBL/GenBank/DDBJ whole genome shotgun (WGS) entry which is preliminary data.</text>
</comment>
<dbReference type="Gene3D" id="1.10.10.10">
    <property type="entry name" value="Winged helix-like DNA-binding domain superfamily/Winged helix DNA-binding domain"/>
    <property type="match status" value="1"/>
</dbReference>
<dbReference type="Pfam" id="PF08281">
    <property type="entry name" value="Sigma70_r4_2"/>
    <property type="match status" value="1"/>
</dbReference>
<accession>A0ABT2ETX8</accession>
<dbReference type="NCBIfam" id="TIGR02937">
    <property type="entry name" value="sigma70-ECF"/>
    <property type="match status" value="1"/>
</dbReference>
<evidence type="ECO:0000259" key="6">
    <source>
        <dbReference type="Pfam" id="PF04542"/>
    </source>
</evidence>
<dbReference type="InterPro" id="IPR039425">
    <property type="entry name" value="RNA_pol_sigma-70-like"/>
</dbReference>
<dbReference type="InterPro" id="IPR036388">
    <property type="entry name" value="WH-like_DNA-bd_sf"/>
</dbReference>
<dbReference type="InterPro" id="IPR014284">
    <property type="entry name" value="RNA_pol_sigma-70_dom"/>
</dbReference>
<keyword evidence="2" id="KW-0805">Transcription regulation</keyword>
<keyword evidence="3" id="KW-0731">Sigma factor</keyword>
<keyword evidence="9" id="KW-1185">Reference proteome</keyword>
<dbReference type="SUPFAM" id="SSF88946">
    <property type="entry name" value="Sigma2 domain of RNA polymerase sigma factors"/>
    <property type="match status" value="1"/>
</dbReference>
<dbReference type="InterPro" id="IPR007627">
    <property type="entry name" value="RNA_pol_sigma70_r2"/>
</dbReference>
<dbReference type="Pfam" id="PF04542">
    <property type="entry name" value="Sigma70_r2"/>
    <property type="match status" value="1"/>
</dbReference>
<evidence type="ECO:0000313" key="8">
    <source>
        <dbReference type="EMBL" id="MCS3921315.1"/>
    </source>
</evidence>
<reference evidence="8 9" key="1">
    <citation type="submission" date="2022-08" db="EMBL/GenBank/DDBJ databases">
        <title>Bacterial and archaeal communities from various locations to study Microbial Dark Matter (Phase II).</title>
        <authorList>
            <person name="Stepanauskas R."/>
        </authorList>
    </citation>
    <scope>NUCLEOTIDE SEQUENCE [LARGE SCALE GENOMIC DNA]</scope>
    <source>
        <strain evidence="8 9">PD1</strain>
    </source>
</reference>
<dbReference type="InterPro" id="IPR013249">
    <property type="entry name" value="RNA_pol_sigma70_r4_t2"/>
</dbReference>